<dbReference type="AlphaFoldDB" id="A0AA36CWH0"/>
<feature type="non-terminal residue" evidence="2">
    <location>
        <position position="1"/>
    </location>
</feature>
<dbReference type="EMBL" id="CATQJA010002645">
    <property type="protein sequence ID" value="CAJ0576628.1"/>
    <property type="molecule type" value="Genomic_DNA"/>
</dbReference>
<feature type="signal peptide" evidence="1">
    <location>
        <begin position="1"/>
        <end position="16"/>
    </location>
</feature>
<keyword evidence="1" id="KW-0732">Signal</keyword>
<gene>
    <name evidence="2" type="ORF">MSPICULIGERA_LOCUS14918</name>
</gene>
<evidence type="ECO:0000256" key="1">
    <source>
        <dbReference type="SAM" id="SignalP"/>
    </source>
</evidence>
<accession>A0AA36CWH0</accession>
<proteinExistence type="predicted"/>
<sequence length="143" mass="15393">MLFILIMLSFLHLIQSSTIQLTVISKVPADTGSTIRCYSYCVGTIATHIAYYASGECDCLRRPYENDYVAPITLSYGSEQCAALENISKFTYDLTMYGGRALTASPSAISGVMQTVDPWIGGQSVETTAATNGDIEAAVKIPT</sequence>
<organism evidence="2 3">
    <name type="scientific">Mesorhabditis spiculigera</name>
    <dbReference type="NCBI Taxonomy" id="96644"/>
    <lineage>
        <taxon>Eukaryota</taxon>
        <taxon>Metazoa</taxon>
        <taxon>Ecdysozoa</taxon>
        <taxon>Nematoda</taxon>
        <taxon>Chromadorea</taxon>
        <taxon>Rhabditida</taxon>
        <taxon>Rhabditina</taxon>
        <taxon>Rhabditomorpha</taxon>
        <taxon>Rhabditoidea</taxon>
        <taxon>Rhabditidae</taxon>
        <taxon>Mesorhabditinae</taxon>
        <taxon>Mesorhabditis</taxon>
    </lineage>
</organism>
<reference evidence="2" key="1">
    <citation type="submission" date="2023-06" db="EMBL/GenBank/DDBJ databases">
        <authorList>
            <person name="Delattre M."/>
        </authorList>
    </citation>
    <scope>NUCLEOTIDE SEQUENCE</scope>
    <source>
        <strain evidence="2">AF72</strain>
    </source>
</reference>
<keyword evidence="3" id="KW-1185">Reference proteome</keyword>
<evidence type="ECO:0000313" key="3">
    <source>
        <dbReference type="Proteomes" id="UP001177023"/>
    </source>
</evidence>
<name>A0AA36CWH0_9BILA</name>
<dbReference type="Proteomes" id="UP001177023">
    <property type="component" value="Unassembled WGS sequence"/>
</dbReference>
<feature type="chain" id="PRO_5041383706" evidence="1">
    <location>
        <begin position="17"/>
        <end position="143"/>
    </location>
</feature>
<evidence type="ECO:0000313" key="2">
    <source>
        <dbReference type="EMBL" id="CAJ0576628.1"/>
    </source>
</evidence>
<protein>
    <submittedName>
        <fullName evidence="2">Uncharacterized protein</fullName>
    </submittedName>
</protein>
<comment type="caution">
    <text evidence="2">The sequence shown here is derived from an EMBL/GenBank/DDBJ whole genome shotgun (WGS) entry which is preliminary data.</text>
</comment>